<evidence type="ECO:0000313" key="1">
    <source>
        <dbReference type="EMBL" id="UXH77373.1"/>
    </source>
</evidence>
<sequence>MGQKIFPNVDARIDTDWLIKGYFNYLAESGRFFSMYIQACKKDELRIG</sequence>
<dbReference type="EMBL" id="CP104562">
    <property type="protein sequence ID" value="UXH77373.1"/>
    <property type="molecule type" value="Genomic_DNA"/>
</dbReference>
<dbReference type="Proteomes" id="UP001064933">
    <property type="component" value="Chromosome"/>
</dbReference>
<evidence type="ECO:0000313" key="2">
    <source>
        <dbReference type="Proteomes" id="UP001064933"/>
    </source>
</evidence>
<organism evidence="1 2">
    <name type="scientific">Roseateles amylovorans</name>
    <dbReference type="NCBI Taxonomy" id="2978473"/>
    <lineage>
        <taxon>Bacteria</taxon>
        <taxon>Pseudomonadati</taxon>
        <taxon>Pseudomonadota</taxon>
        <taxon>Betaproteobacteria</taxon>
        <taxon>Burkholderiales</taxon>
        <taxon>Sphaerotilaceae</taxon>
        <taxon>Roseateles</taxon>
    </lineage>
</organism>
<name>A0ABY6B1I2_9BURK</name>
<accession>A0ABY6B1I2</accession>
<proteinExistence type="predicted"/>
<dbReference type="RefSeq" id="WP_261757118.1">
    <property type="nucleotide sequence ID" value="NZ_CP104562.2"/>
</dbReference>
<keyword evidence="2" id="KW-1185">Reference proteome</keyword>
<protein>
    <submittedName>
        <fullName evidence="1">Uncharacterized protein</fullName>
    </submittedName>
</protein>
<reference evidence="1" key="1">
    <citation type="submission" date="2022-10" db="EMBL/GenBank/DDBJ databases">
        <title>Characterization and whole genome sequencing of a new Roseateles species, isolated from fresh water.</title>
        <authorList>
            <person name="Guliayeva D.Y."/>
            <person name="Akhremchuk A.E."/>
            <person name="Sikolenko M.A."/>
            <person name="Valentovich L.N."/>
            <person name="Sidarenka A.V."/>
        </authorList>
    </citation>
    <scope>NUCLEOTIDE SEQUENCE</scope>
    <source>
        <strain evidence="1">BIM B-1768</strain>
    </source>
</reference>
<gene>
    <name evidence="1" type="ORF">N4261_20565</name>
</gene>